<dbReference type="InterPro" id="IPR050278">
    <property type="entry name" value="Serine_Prot_S9B/DPPIV"/>
</dbReference>
<dbReference type="EC" id="3.4.14.5" evidence="7"/>
<dbReference type="GO" id="GO:0008239">
    <property type="term" value="F:dipeptidyl-peptidase activity"/>
    <property type="evidence" value="ECO:0007669"/>
    <property type="project" value="UniProtKB-EC"/>
</dbReference>
<evidence type="ECO:0000256" key="3">
    <source>
        <dbReference type="ARBA" id="ARBA00023180"/>
    </source>
</evidence>
<evidence type="ECO:0000256" key="1">
    <source>
        <dbReference type="ARBA" id="ARBA00022670"/>
    </source>
</evidence>
<evidence type="ECO:0000259" key="5">
    <source>
        <dbReference type="Pfam" id="PF00326"/>
    </source>
</evidence>
<dbReference type="SUPFAM" id="SSF53474">
    <property type="entry name" value="alpha/beta-Hydrolases"/>
    <property type="match status" value="1"/>
</dbReference>
<comment type="caution">
    <text evidence="7">The sequence shown here is derived from an EMBL/GenBank/DDBJ whole genome shotgun (WGS) entry which is preliminary data.</text>
</comment>
<keyword evidence="2 7" id="KW-0378">Hydrolase</keyword>
<accession>A0A7X5YBA7</accession>
<evidence type="ECO:0000313" key="7">
    <source>
        <dbReference type="EMBL" id="NJC17932.1"/>
    </source>
</evidence>
<dbReference type="SUPFAM" id="SSF82171">
    <property type="entry name" value="DPP6 N-terminal domain-like"/>
    <property type="match status" value="1"/>
</dbReference>
<evidence type="ECO:0000313" key="8">
    <source>
        <dbReference type="Proteomes" id="UP000576368"/>
    </source>
</evidence>
<dbReference type="InterPro" id="IPR001375">
    <property type="entry name" value="Peptidase_S9_cat"/>
</dbReference>
<dbReference type="AlphaFoldDB" id="A0A7X5YBA7"/>
<dbReference type="Gene3D" id="2.140.10.30">
    <property type="entry name" value="Dipeptidylpeptidase IV, N-terminal domain"/>
    <property type="match status" value="1"/>
</dbReference>
<evidence type="ECO:0000256" key="4">
    <source>
        <dbReference type="SAM" id="SignalP"/>
    </source>
</evidence>
<dbReference type="GeneID" id="86893619"/>
<gene>
    <name evidence="7" type="ORF">GGR15_001549</name>
</gene>
<keyword evidence="3" id="KW-0325">Glycoprotein</keyword>
<dbReference type="InterPro" id="IPR029058">
    <property type="entry name" value="AB_hydrolase_fold"/>
</dbReference>
<proteinExistence type="predicted"/>
<dbReference type="PANTHER" id="PTHR11731:SF193">
    <property type="entry name" value="DIPEPTIDYL PEPTIDASE 9"/>
    <property type="match status" value="1"/>
</dbReference>
<feature type="domain" description="Peptidase S9 prolyl oligopeptidase catalytic" evidence="5">
    <location>
        <begin position="540"/>
        <end position="736"/>
    </location>
</feature>
<dbReference type="Gene3D" id="3.40.50.1820">
    <property type="entry name" value="alpha/beta hydrolase"/>
    <property type="match status" value="1"/>
</dbReference>
<evidence type="ECO:0000256" key="2">
    <source>
        <dbReference type="ARBA" id="ARBA00022801"/>
    </source>
</evidence>
<dbReference type="InterPro" id="IPR002469">
    <property type="entry name" value="Peptidase_S9B_N"/>
</dbReference>
<dbReference type="PANTHER" id="PTHR11731">
    <property type="entry name" value="PROTEASE FAMILY S9B,C DIPEPTIDYL-PEPTIDASE IV-RELATED"/>
    <property type="match status" value="1"/>
</dbReference>
<dbReference type="Pfam" id="PF00326">
    <property type="entry name" value="Peptidase_S9"/>
    <property type="match status" value="1"/>
</dbReference>
<name>A0A7X5YBA7_9BACT</name>
<dbReference type="GO" id="GO:0006508">
    <property type="term" value="P:proteolysis"/>
    <property type="evidence" value="ECO:0007669"/>
    <property type="project" value="UniProtKB-KW"/>
</dbReference>
<sequence length="736" mass="84430">MRMFYKLIVCMFIVGFALPGNAQNKGKKFTLEDFNLTYTFRTQGVSGLRSLNDGEHYTVLEDKGKKLVMYSYKTGKAVSTLLDLNDPKYKAVQTIQDYEFSPEEDRILICTNINPIYRRSFTADYFVFDFKNKELKPLSEGGSQRLATFSPTGTKVAFVRDNNIFIADLRFGSEIQITFDGKFNEIINGAPDWVYEEEFGFNKAFEWAPDGSAIAFIKFDESAVKTYHMNMFRGQYPAYEQNALYPSNYSYKYPKAGETNSIVSVHVYDIKDRVTTPMNIGEETDIYIPRIKWTKDPKRLAIMKLNRFQNQLEILLANARVGSTTVLYREENKYYIAESNLDNLIFMEDGQHFIMSSEKSGYSHLYLYAMSGKEIQPITSGKYDVVDFYGYDPVKKLYYYASHEESPLEKYIYSIDLKGKKKKLTPTKGWNEAEFSKSFKYYINIVSNADMPHVYTLYAANGKAVRTLEDNAALKTKLADYNVAKKEFIQIPAADGTTMLNAWLMKPVNFDASKAYPLLIIQYSGPNSQQVSNSWGMDWTQYLAQEGYIVACIDPRGTAARGEEFRKCTYMQLGKIESDDMIAAAKWLAGQSYIDAQKVGIWGWSFGGFMSSLCLMKGNDVFSTAIAVAPVTHWGFYDSIYTERFMRRPQDNPSGYNDNSPINWVKHLKGNLLLCHGTADDNVHVQNTYELSEALVQANKQFDMQIYTNRNHSIYGGYTRLQLYTKFVNYLNQHLK</sequence>
<feature type="chain" id="PRO_5031507423" evidence="4">
    <location>
        <begin position="23"/>
        <end position="736"/>
    </location>
</feature>
<reference evidence="7 8" key="1">
    <citation type="submission" date="2020-03" db="EMBL/GenBank/DDBJ databases">
        <title>Genomic Encyclopedia of Type Strains, Phase IV (KMG-IV): sequencing the most valuable type-strain genomes for metagenomic binning, comparative biology and taxonomic classification.</title>
        <authorList>
            <person name="Goeker M."/>
        </authorList>
    </citation>
    <scope>NUCLEOTIDE SEQUENCE [LARGE SCALE GENOMIC DNA]</scope>
    <source>
        <strain evidence="7 8">DSM 105722</strain>
    </source>
</reference>
<evidence type="ECO:0000259" key="6">
    <source>
        <dbReference type="Pfam" id="PF00930"/>
    </source>
</evidence>
<dbReference type="RefSeq" id="WP_229782415.1">
    <property type="nucleotide sequence ID" value="NZ_BMPA01000006.1"/>
</dbReference>
<dbReference type="FunFam" id="3.40.50.1820:FF:000003">
    <property type="entry name" value="Dipeptidyl peptidase 4"/>
    <property type="match status" value="1"/>
</dbReference>
<keyword evidence="1" id="KW-0645">Protease</keyword>
<dbReference type="EMBL" id="JAATLI010000005">
    <property type="protein sequence ID" value="NJC17932.1"/>
    <property type="molecule type" value="Genomic_DNA"/>
</dbReference>
<feature type="domain" description="Dipeptidylpeptidase IV N-terminal" evidence="6">
    <location>
        <begin position="101"/>
        <end position="452"/>
    </location>
</feature>
<dbReference type="GO" id="GO:0004252">
    <property type="term" value="F:serine-type endopeptidase activity"/>
    <property type="evidence" value="ECO:0007669"/>
    <property type="project" value="InterPro"/>
</dbReference>
<dbReference type="PROSITE" id="PS00708">
    <property type="entry name" value="PRO_ENDOPEP_SER"/>
    <property type="match status" value="1"/>
</dbReference>
<organism evidence="7 8">
    <name type="scientific">Butyricimonas paravirosa</name>
    <dbReference type="NCBI Taxonomy" id="1472417"/>
    <lineage>
        <taxon>Bacteria</taxon>
        <taxon>Pseudomonadati</taxon>
        <taxon>Bacteroidota</taxon>
        <taxon>Bacteroidia</taxon>
        <taxon>Bacteroidales</taxon>
        <taxon>Odoribacteraceae</taxon>
        <taxon>Butyricimonas</taxon>
    </lineage>
</organism>
<protein>
    <submittedName>
        <fullName evidence="7">Dipeptidyl-peptidase-4</fullName>
        <ecNumber evidence="7">3.4.14.5</ecNumber>
    </submittedName>
</protein>
<dbReference type="InterPro" id="IPR002471">
    <property type="entry name" value="Pept_S9_AS"/>
</dbReference>
<dbReference type="Proteomes" id="UP000576368">
    <property type="component" value="Unassembled WGS sequence"/>
</dbReference>
<feature type="signal peptide" evidence="4">
    <location>
        <begin position="1"/>
        <end position="22"/>
    </location>
</feature>
<keyword evidence="4" id="KW-0732">Signal</keyword>
<dbReference type="Pfam" id="PF00930">
    <property type="entry name" value="DPPIV_N"/>
    <property type="match status" value="1"/>
</dbReference>